<evidence type="ECO:0000313" key="3">
    <source>
        <dbReference type="Proteomes" id="UP000030671"/>
    </source>
</evidence>
<reference evidence="2 3" key="1">
    <citation type="journal article" date="2012" name="New Phytol.">
        <title>Insight into trade-off between wood decay and parasitism from the genome of a fungal forest pathogen.</title>
        <authorList>
            <person name="Olson A."/>
            <person name="Aerts A."/>
            <person name="Asiegbu F."/>
            <person name="Belbahri L."/>
            <person name="Bouzid O."/>
            <person name="Broberg A."/>
            <person name="Canback B."/>
            <person name="Coutinho P.M."/>
            <person name="Cullen D."/>
            <person name="Dalman K."/>
            <person name="Deflorio G."/>
            <person name="van Diepen L.T."/>
            <person name="Dunand C."/>
            <person name="Duplessis S."/>
            <person name="Durling M."/>
            <person name="Gonthier P."/>
            <person name="Grimwood J."/>
            <person name="Fossdal C.G."/>
            <person name="Hansson D."/>
            <person name="Henrissat B."/>
            <person name="Hietala A."/>
            <person name="Himmelstrand K."/>
            <person name="Hoffmeister D."/>
            <person name="Hogberg N."/>
            <person name="James T.Y."/>
            <person name="Karlsson M."/>
            <person name="Kohler A."/>
            <person name="Kues U."/>
            <person name="Lee Y.H."/>
            <person name="Lin Y.C."/>
            <person name="Lind M."/>
            <person name="Lindquist E."/>
            <person name="Lombard V."/>
            <person name="Lucas S."/>
            <person name="Lunden K."/>
            <person name="Morin E."/>
            <person name="Murat C."/>
            <person name="Park J."/>
            <person name="Raffaello T."/>
            <person name="Rouze P."/>
            <person name="Salamov A."/>
            <person name="Schmutz J."/>
            <person name="Solheim H."/>
            <person name="Stahlberg J."/>
            <person name="Velez H."/>
            <person name="de Vries R.P."/>
            <person name="Wiebenga A."/>
            <person name="Woodward S."/>
            <person name="Yakovlev I."/>
            <person name="Garbelotto M."/>
            <person name="Martin F."/>
            <person name="Grigoriev I.V."/>
            <person name="Stenlid J."/>
        </authorList>
    </citation>
    <scope>NUCLEOTIDE SEQUENCE [LARGE SCALE GENOMIC DNA]</scope>
    <source>
        <strain evidence="2 3">TC 32-1</strain>
    </source>
</reference>
<dbReference type="eggNOG" id="ENOG502S535">
    <property type="taxonomic scope" value="Eukaryota"/>
</dbReference>
<dbReference type="GO" id="GO:0010181">
    <property type="term" value="F:FMN binding"/>
    <property type="evidence" value="ECO:0007669"/>
    <property type="project" value="InterPro"/>
</dbReference>
<dbReference type="InterPro" id="IPR012349">
    <property type="entry name" value="Split_barrel_FMN-bd"/>
</dbReference>
<dbReference type="InParanoid" id="W4KNS8"/>
<dbReference type="Pfam" id="PF12766">
    <property type="entry name" value="Pyridox_oxase_2"/>
    <property type="match status" value="1"/>
</dbReference>
<dbReference type="RefSeq" id="XP_009540704.1">
    <property type="nucleotide sequence ID" value="XM_009542409.1"/>
</dbReference>
<keyword evidence="3" id="KW-1185">Reference proteome</keyword>
<dbReference type="InterPro" id="IPR024624">
    <property type="entry name" value="Pyridox_Oxase_Alr4036_FMN-bd"/>
</dbReference>
<proteinExistence type="predicted"/>
<dbReference type="STRING" id="747525.W4KNS8"/>
<evidence type="ECO:0000313" key="2">
    <source>
        <dbReference type="EMBL" id="ETW86706.1"/>
    </source>
</evidence>
<dbReference type="PANTHER" id="PTHR28243">
    <property type="entry name" value="AGL049CP"/>
    <property type="match status" value="1"/>
</dbReference>
<sequence>MTSPPRWFTALSKVLNEHDKSSLYQLATVDSSNKPHVRSHIHRGFLVPPSLPALLLLLTNTDSRTEKTTQIAYSDAVELAWWIGGSSDQFRISGRARVVSAPERGSRGVPAHDKECSAIASLDAVSFDWEAKRREAFNAISERMRASFCHPEPGGYGDAENWVSTVKKQQDAQTDEEKKNTEVALSNFALVVIEPFEVDWVQMGIVPNQRTRFWREGNAWKDQAVARKAERL</sequence>
<dbReference type="HOGENOM" id="CLU_058669_1_1_1"/>
<dbReference type="Proteomes" id="UP000030671">
    <property type="component" value="Unassembled WGS sequence"/>
</dbReference>
<dbReference type="KEGG" id="hir:HETIRDRAFT_308008"/>
<dbReference type="AlphaFoldDB" id="W4KNS8"/>
<dbReference type="EMBL" id="KI925454">
    <property type="protein sequence ID" value="ETW86706.1"/>
    <property type="molecule type" value="Genomic_DNA"/>
</dbReference>
<name>W4KNS8_HETIT</name>
<dbReference type="SUPFAM" id="SSF50475">
    <property type="entry name" value="FMN-binding split barrel"/>
    <property type="match status" value="1"/>
</dbReference>
<dbReference type="OrthoDB" id="434253at2759"/>
<evidence type="ECO:0000259" key="1">
    <source>
        <dbReference type="Pfam" id="PF12766"/>
    </source>
</evidence>
<dbReference type="Gene3D" id="2.30.110.10">
    <property type="entry name" value="Electron Transport, Fmn-binding Protein, Chain A"/>
    <property type="match status" value="1"/>
</dbReference>
<dbReference type="PANTHER" id="PTHR28243:SF1">
    <property type="entry name" value="PYRIDOXAMINE 5'-PHOSPHATE OXIDASE ALR4036 FAMILY FMN-BINDING DOMAIN-CONTAINING PROTEIN"/>
    <property type="match status" value="1"/>
</dbReference>
<dbReference type="GeneID" id="20669544"/>
<feature type="domain" description="Pyridoxamine 5'-phosphate oxidase Alr4036 family FMN-binding" evidence="1">
    <location>
        <begin position="5"/>
        <end position="99"/>
    </location>
</feature>
<organism evidence="2 3">
    <name type="scientific">Heterobasidion irregulare (strain TC 32-1)</name>
    <dbReference type="NCBI Taxonomy" id="747525"/>
    <lineage>
        <taxon>Eukaryota</taxon>
        <taxon>Fungi</taxon>
        <taxon>Dikarya</taxon>
        <taxon>Basidiomycota</taxon>
        <taxon>Agaricomycotina</taxon>
        <taxon>Agaricomycetes</taxon>
        <taxon>Russulales</taxon>
        <taxon>Bondarzewiaceae</taxon>
        <taxon>Heterobasidion</taxon>
        <taxon>Heterobasidion annosum species complex</taxon>
    </lineage>
</organism>
<protein>
    <recommendedName>
        <fullName evidence="1">Pyridoxamine 5'-phosphate oxidase Alr4036 family FMN-binding domain-containing protein</fullName>
    </recommendedName>
</protein>
<gene>
    <name evidence="2" type="ORF">HETIRDRAFT_308008</name>
</gene>
<accession>W4KNS8</accession>